<sequence>MNLPESDWKHLSRLRPLALDRLCRRILQEAEAIIASAADRGSHRAYLDLYQHLREQDRVVADCFDNWRRSQGFFLLSLWHRYGLITDEELAGFTPEIQERVAASLPGQG</sequence>
<accession>A0A540VCR3</accession>
<keyword evidence="2" id="KW-1185">Reference proteome</keyword>
<protein>
    <submittedName>
        <fullName evidence="1">Peptide ABC transporter substrate-binding protein</fullName>
    </submittedName>
</protein>
<comment type="caution">
    <text evidence="1">The sequence shown here is derived from an EMBL/GenBank/DDBJ whole genome shotgun (WGS) entry which is preliminary data.</text>
</comment>
<name>A0A540VCR3_9CHLR</name>
<dbReference type="EMBL" id="VIGC01000022">
    <property type="protein sequence ID" value="TQE94569.1"/>
    <property type="molecule type" value="Genomic_DNA"/>
</dbReference>
<proteinExistence type="predicted"/>
<dbReference type="Gene3D" id="6.10.140.1840">
    <property type="match status" value="1"/>
</dbReference>
<evidence type="ECO:0000313" key="2">
    <source>
        <dbReference type="Proteomes" id="UP000317371"/>
    </source>
</evidence>
<evidence type="ECO:0000313" key="1">
    <source>
        <dbReference type="EMBL" id="TQE94569.1"/>
    </source>
</evidence>
<dbReference type="Proteomes" id="UP000317371">
    <property type="component" value="Unassembled WGS sequence"/>
</dbReference>
<dbReference type="OrthoDB" id="3078587at2"/>
<gene>
    <name evidence="1" type="ORF">FKZ61_15905</name>
</gene>
<dbReference type="InterPro" id="IPR053747">
    <property type="entry name" value="Fluoresc_Recovery_Reg"/>
</dbReference>
<reference evidence="1 2" key="1">
    <citation type="submission" date="2019-06" db="EMBL/GenBank/DDBJ databases">
        <title>Genome sequence of Litorilinea aerophila BAA-2444.</title>
        <authorList>
            <person name="Maclea K.S."/>
            <person name="Maurais E.G."/>
            <person name="Iannazzi L.C."/>
        </authorList>
    </citation>
    <scope>NUCLEOTIDE SEQUENCE [LARGE SCALE GENOMIC DNA]</scope>
    <source>
        <strain evidence="1 2">ATCC BAA-2444</strain>
    </source>
</reference>
<dbReference type="AlphaFoldDB" id="A0A540VCR3"/>
<organism evidence="1 2">
    <name type="scientific">Litorilinea aerophila</name>
    <dbReference type="NCBI Taxonomy" id="1204385"/>
    <lineage>
        <taxon>Bacteria</taxon>
        <taxon>Bacillati</taxon>
        <taxon>Chloroflexota</taxon>
        <taxon>Caldilineae</taxon>
        <taxon>Caldilineales</taxon>
        <taxon>Caldilineaceae</taxon>
        <taxon>Litorilinea</taxon>
    </lineage>
</organism>
<dbReference type="InParanoid" id="A0A540VCR3"/>
<dbReference type="RefSeq" id="WP_141611140.1">
    <property type="nucleotide sequence ID" value="NZ_VIGC02000022.1"/>
</dbReference>